<keyword evidence="2" id="KW-0614">Plasmid</keyword>
<dbReference type="HOGENOM" id="CLU_1792261_0_0_4"/>
<dbReference type="AlphaFoldDB" id="E3HYG8"/>
<keyword evidence="1" id="KW-0732">Signal</keyword>
<name>E3HYG8_ACHXA</name>
<dbReference type="RefSeq" id="WP_013397310.1">
    <property type="nucleotide sequence ID" value="NC_014642.1"/>
</dbReference>
<proteinExistence type="predicted"/>
<dbReference type="PROSITE" id="PS51257">
    <property type="entry name" value="PROKAR_LIPOPROTEIN"/>
    <property type="match status" value="1"/>
</dbReference>
<evidence type="ECO:0000256" key="1">
    <source>
        <dbReference type="SAM" id="SignalP"/>
    </source>
</evidence>
<dbReference type="EMBL" id="CP002289">
    <property type="protein sequence ID" value="ADP20122.1"/>
    <property type="molecule type" value="Genomic_DNA"/>
</dbReference>
<gene>
    <name evidence="2" type="ordered locus">AXYL_06840</name>
</gene>
<feature type="signal peptide" evidence="1">
    <location>
        <begin position="1"/>
        <end position="21"/>
    </location>
</feature>
<dbReference type="Proteomes" id="UP000006876">
    <property type="component" value="Plasmid pA82"/>
</dbReference>
<feature type="chain" id="PRO_5003171554" evidence="1">
    <location>
        <begin position="22"/>
        <end position="144"/>
    </location>
</feature>
<reference evidence="3" key="1">
    <citation type="journal article" date="2011" name="J. Bacteriol.">
        <title>Complete genome sequence of the haloaromatic acid-degrading bacterium Achromobacter xylosoxidans A8.</title>
        <authorList>
            <person name="Strnad H."/>
            <person name="Ridl J."/>
            <person name="Paces J."/>
            <person name="Kolar M."/>
            <person name="Vlcek C."/>
            <person name="Paces V."/>
        </authorList>
    </citation>
    <scope>NUCLEOTIDE SEQUENCE [LARGE SCALE GENOMIC DNA]</scope>
    <source>
        <strain evidence="3">A8</strain>
        <plasmid evidence="3">pA82</plasmid>
    </source>
</reference>
<geneLocation type="plasmid" evidence="2 3">
    <name>pA82</name>
</geneLocation>
<evidence type="ECO:0000313" key="3">
    <source>
        <dbReference type="Proteomes" id="UP000006876"/>
    </source>
</evidence>
<dbReference type="KEGG" id="axy:AXYL_06840"/>
<protein>
    <submittedName>
        <fullName evidence="2">Uncharacterized protein</fullName>
    </submittedName>
</protein>
<accession>E3HYG8</accession>
<sequence length="144" mass="15983">MKPSIFCAFILAAVCATPAQAGFTISCKHAISQGKEIKTPAEWQWNGIELRVTKMLATGKLDISTVKPQRFEKLVSTIADIKTTRYVFVLDKLANGIVKSRTLAFSEGPQFRWTEDTLGFVTPLGGIVSSFEEERVYGCSMREE</sequence>
<organism evidence="2 3">
    <name type="scientific">Achromobacter xylosoxidans (strain A8)</name>
    <dbReference type="NCBI Taxonomy" id="762376"/>
    <lineage>
        <taxon>Bacteria</taxon>
        <taxon>Pseudomonadati</taxon>
        <taxon>Pseudomonadota</taxon>
        <taxon>Betaproteobacteria</taxon>
        <taxon>Burkholderiales</taxon>
        <taxon>Alcaligenaceae</taxon>
        <taxon>Achromobacter</taxon>
    </lineage>
</organism>
<evidence type="ECO:0000313" key="2">
    <source>
        <dbReference type="EMBL" id="ADP20122.1"/>
    </source>
</evidence>